<dbReference type="SUPFAM" id="SSF53800">
    <property type="entry name" value="Chelatase"/>
    <property type="match status" value="1"/>
</dbReference>
<evidence type="ECO:0000313" key="3">
    <source>
        <dbReference type="EMBL" id="GGE69055.1"/>
    </source>
</evidence>
<dbReference type="RefSeq" id="WP_188684412.1">
    <property type="nucleotide sequence ID" value="NZ_BMIS01000006.1"/>
</dbReference>
<keyword evidence="2" id="KW-0456">Lyase</keyword>
<dbReference type="Proteomes" id="UP000633136">
    <property type="component" value="Unassembled WGS sequence"/>
</dbReference>
<dbReference type="PANTHER" id="PTHR33542:SF5">
    <property type="entry name" value="FERROCHELATASE CHE1"/>
    <property type="match status" value="1"/>
</dbReference>
<accession>A0A917ARK1</accession>
<comment type="caution">
    <text evidence="3">The sequence shown here is derived from an EMBL/GenBank/DDBJ whole genome shotgun (WGS) entry which is preliminary data.</text>
</comment>
<dbReference type="AlphaFoldDB" id="A0A917ARK1"/>
<evidence type="ECO:0000256" key="2">
    <source>
        <dbReference type="ARBA" id="ARBA00023239"/>
    </source>
</evidence>
<dbReference type="PANTHER" id="PTHR33542">
    <property type="entry name" value="SIROHYDROCHLORIN FERROCHELATASE, CHLOROPLASTIC"/>
    <property type="match status" value="1"/>
</dbReference>
<dbReference type="GO" id="GO:0016829">
    <property type="term" value="F:lyase activity"/>
    <property type="evidence" value="ECO:0007669"/>
    <property type="project" value="UniProtKB-KW"/>
</dbReference>
<protein>
    <recommendedName>
        <fullName evidence="5">Sirohydrochlorin ferrochelatase</fullName>
    </recommendedName>
</protein>
<dbReference type="GO" id="GO:0046872">
    <property type="term" value="F:metal ion binding"/>
    <property type="evidence" value="ECO:0007669"/>
    <property type="project" value="UniProtKB-KW"/>
</dbReference>
<reference evidence="3" key="1">
    <citation type="journal article" date="2014" name="Int. J. Syst. Evol. Microbiol.">
        <title>Complete genome sequence of Corynebacterium casei LMG S-19264T (=DSM 44701T), isolated from a smear-ripened cheese.</title>
        <authorList>
            <consortium name="US DOE Joint Genome Institute (JGI-PGF)"/>
            <person name="Walter F."/>
            <person name="Albersmeier A."/>
            <person name="Kalinowski J."/>
            <person name="Ruckert C."/>
        </authorList>
    </citation>
    <scope>NUCLEOTIDE SEQUENCE</scope>
    <source>
        <strain evidence="3">CGMCC 1.15388</strain>
    </source>
</reference>
<dbReference type="EMBL" id="BMIS01000006">
    <property type="protein sequence ID" value="GGE69055.1"/>
    <property type="molecule type" value="Genomic_DNA"/>
</dbReference>
<reference evidence="3" key="2">
    <citation type="submission" date="2020-09" db="EMBL/GenBank/DDBJ databases">
        <authorList>
            <person name="Sun Q."/>
            <person name="Zhou Y."/>
        </authorList>
    </citation>
    <scope>NUCLEOTIDE SEQUENCE</scope>
    <source>
        <strain evidence="3">CGMCC 1.15388</strain>
    </source>
</reference>
<sequence length="251" mass="25963">MMPPRPAALAAISHGTSSPAGQAVVQALADEVQRLAASEHEAGRPVGTVKLGHVDVQQPDVAATLDALPEGEPAVLVPLLLSAGFHVNVDMKEAVDAAGRPAVIAGALGPDERLAAVLQRRLEEAGAELGQDTVILAAAGSSDTSAVRDVGETARLLSERLGTPVQDAYLSFAQPSVPAAVRAAQEQNPSGRVAVVSYLLAPGYFQDLLESRATEAGAAVITQPLLHLHEDTPRVPAELPRIVLDRYGLAS</sequence>
<organism evidence="3 4">
    <name type="scientific">Nesterenkonia cremea</name>
    <dbReference type="NCBI Taxonomy" id="1882340"/>
    <lineage>
        <taxon>Bacteria</taxon>
        <taxon>Bacillati</taxon>
        <taxon>Actinomycetota</taxon>
        <taxon>Actinomycetes</taxon>
        <taxon>Micrococcales</taxon>
        <taxon>Micrococcaceae</taxon>
        <taxon>Nesterenkonia</taxon>
    </lineage>
</organism>
<keyword evidence="4" id="KW-1185">Reference proteome</keyword>
<keyword evidence="1" id="KW-0479">Metal-binding</keyword>
<evidence type="ECO:0000313" key="4">
    <source>
        <dbReference type="Proteomes" id="UP000633136"/>
    </source>
</evidence>
<dbReference type="CDD" id="cd03416">
    <property type="entry name" value="CbiX_SirB_N"/>
    <property type="match status" value="1"/>
</dbReference>
<dbReference type="Gene3D" id="3.40.50.1400">
    <property type="match status" value="2"/>
</dbReference>
<dbReference type="InterPro" id="IPR050963">
    <property type="entry name" value="Sirohydro_Cobaltochel/CbiX"/>
</dbReference>
<evidence type="ECO:0008006" key="5">
    <source>
        <dbReference type="Google" id="ProtNLM"/>
    </source>
</evidence>
<name>A0A917ARK1_9MICC</name>
<gene>
    <name evidence="3" type="ORF">GCM10011401_15550</name>
</gene>
<evidence type="ECO:0000256" key="1">
    <source>
        <dbReference type="ARBA" id="ARBA00022723"/>
    </source>
</evidence>
<proteinExistence type="predicted"/>
<dbReference type="Pfam" id="PF01903">
    <property type="entry name" value="CbiX"/>
    <property type="match status" value="2"/>
</dbReference>
<dbReference type="InterPro" id="IPR002762">
    <property type="entry name" value="CbiX-like"/>
</dbReference>